<accession>G9XBU9</accession>
<evidence type="ECO:0000313" key="1">
    <source>
        <dbReference type="EMBL" id="EHL19436.1"/>
    </source>
</evidence>
<organism evidence="1 2">
    <name type="scientific">Peptoanaerobacter stomatis</name>
    <dbReference type="NCBI Taxonomy" id="796937"/>
    <lineage>
        <taxon>Bacteria</taxon>
        <taxon>Bacillati</taxon>
        <taxon>Bacillota</taxon>
        <taxon>Clostridia</taxon>
        <taxon>Peptostreptococcales</taxon>
        <taxon>Filifactoraceae</taxon>
        <taxon>Peptoanaerobacter</taxon>
    </lineage>
</organism>
<name>G9XBU9_9FIRM</name>
<comment type="caution">
    <text evidence="1">The sequence shown here is derived from an EMBL/GenBank/DDBJ whole genome shotgun (WGS) entry which is preliminary data.</text>
</comment>
<dbReference type="HOGENOM" id="CLU_163144_1_0_9"/>
<protein>
    <recommendedName>
        <fullName evidence="3">NTP pyrophosphohydrolase MazG putative catalytic core domain-containing protein</fullName>
    </recommendedName>
</protein>
<sequence length="120" mass="14034">MKNFEQLQKLTLEWAKDKDLLHAENADKQFMKFIEEVFEFKTELDSEKHWRNVMGNDTCKSINIESLMLEIGDIFVTLIILCNQIGIEPTRCLDMAYEKIKCRTGKTINGVFVKAEDLKE</sequence>
<dbReference type="RefSeq" id="WP_009528457.1">
    <property type="nucleotide sequence ID" value="NZ_JH414596.1"/>
</dbReference>
<dbReference type="EMBL" id="AFZG01000019">
    <property type="protein sequence ID" value="EHL19436.1"/>
    <property type="molecule type" value="Genomic_DNA"/>
</dbReference>
<dbReference type="Gene3D" id="1.10.287.1080">
    <property type="entry name" value="MazG-like"/>
    <property type="match status" value="1"/>
</dbReference>
<dbReference type="PATRIC" id="fig|796940.3.peg.754"/>
<evidence type="ECO:0008006" key="3">
    <source>
        <dbReference type="Google" id="ProtNLM"/>
    </source>
</evidence>
<reference evidence="1 2" key="1">
    <citation type="submission" date="2011-08" db="EMBL/GenBank/DDBJ databases">
        <title>The Genome Sequence of Eubacteriaceae bacterium CM5.</title>
        <authorList>
            <consortium name="The Broad Institute Genome Sequencing Platform"/>
            <person name="Earl A."/>
            <person name="Ward D."/>
            <person name="Feldgarden M."/>
            <person name="Gevers D."/>
            <person name="Sizova M."/>
            <person name="Hazen A."/>
            <person name="Epstein S."/>
            <person name="Young S.K."/>
            <person name="Zeng Q."/>
            <person name="Gargeya S."/>
            <person name="Fitzgerald M."/>
            <person name="Haas B."/>
            <person name="Abouelleil A."/>
            <person name="Alvarado L."/>
            <person name="Arachchi H.M."/>
            <person name="Berlin A."/>
            <person name="Brown A."/>
            <person name="Chapman S.B."/>
            <person name="Chen Z."/>
            <person name="Dunbar C."/>
            <person name="Freedman E."/>
            <person name="Gearin G."/>
            <person name="Gellesch M."/>
            <person name="Goldberg J."/>
            <person name="Griggs A."/>
            <person name="Gujja S."/>
            <person name="Heiman D."/>
            <person name="Howarth C."/>
            <person name="Larson L."/>
            <person name="Lui A."/>
            <person name="MacDonald P.J.P."/>
            <person name="Montmayeur A."/>
            <person name="Murphy C."/>
            <person name="Neiman D."/>
            <person name="Pearson M."/>
            <person name="Priest M."/>
            <person name="Roberts A."/>
            <person name="Saif S."/>
            <person name="Shea T."/>
            <person name="Shenoy N."/>
            <person name="Sisk P."/>
            <person name="Stolte C."/>
            <person name="Sykes S."/>
            <person name="Wortman J."/>
            <person name="Nusbaum C."/>
            <person name="Birren B."/>
        </authorList>
    </citation>
    <scope>NUCLEOTIDE SEQUENCE [LARGE SCALE GENOMIC DNA]</scope>
    <source>
        <strain evidence="1 2">CM5</strain>
    </source>
</reference>
<dbReference type="AlphaFoldDB" id="G9XBU9"/>
<dbReference type="Proteomes" id="UP000003379">
    <property type="component" value="Unassembled WGS sequence"/>
</dbReference>
<dbReference type="SUPFAM" id="SSF101386">
    <property type="entry name" value="all-alpha NTP pyrophosphatases"/>
    <property type="match status" value="1"/>
</dbReference>
<evidence type="ECO:0000313" key="2">
    <source>
        <dbReference type="Proteomes" id="UP000003379"/>
    </source>
</evidence>
<gene>
    <name evidence="1" type="ORF">HMPREF9628_00157</name>
</gene>
<dbReference type="CDD" id="cd11540">
    <property type="entry name" value="NTP-PPase_u3"/>
    <property type="match status" value="1"/>
</dbReference>
<proteinExistence type="predicted"/>